<dbReference type="SUPFAM" id="SSF56281">
    <property type="entry name" value="Metallo-hydrolase/oxidoreductase"/>
    <property type="match status" value="1"/>
</dbReference>
<protein>
    <submittedName>
        <fullName evidence="2">Zn-dependent hydrolase</fullName>
    </submittedName>
</protein>
<gene>
    <name evidence="2" type="ORF">CWE23_07685</name>
</gene>
<dbReference type="Pfam" id="PF12706">
    <property type="entry name" value="Lactamase_B_2"/>
    <property type="match status" value="1"/>
</dbReference>
<name>A0AA94EEP2_9GAMM</name>
<feature type="domain" description="Metallo-beta-lactamase" evidence="1">
    <location>
        <begin position="111"/>
        <end position="314"/>
    </location>
</feature>
<sequence>MQRIDLSLVYGLTFLLVFLVSGCSSNSVTIHDNGKQPYDQQTRQFSNLYVGEKDYPLTCGDDCYAPREELTCREGVCQYQGNYSAAQYEGAFIVQWFGHAQFVVATPSGERFLIDPVFEEFDWPINWLHAWFNGDYRSHYPQFNQDNRQATDAVLYSHVHYDHFNKSDIKSLGSNKEYFVPLNVAPHIPAMGASINEMGWFSSKAYKNTEVVALPAHHFSSRTFIPFIYDDSNRTSWNGWLLKSTGKTLFFAGDTGYSKHFSDIFQQYGAIDVCLMPIASYHSDDHPKWYRYVHMTPEDAVTAAKDLRCKVIIPWGYGNASWGMGDKSSHAPLLRFLAMLEQTEVQTKVVILDEKSHNHK</sequence>
<dbReference type="RefSeq" id="WP_126819922.1">
    <property type="nucleotide sequence ID" value="NZ_PIPS01000002.1"/>
</dbReference>
<keyword evidence="2" id="KW-0378">Hydrolase</keyword>
<comment type="caution">
    <text evidence="2">The sequence shown here is derived from an EMBL/GenBank/DDBJ whole genome shotgun (WGS) entry which is preliminary data.</text>
</comment>
<organism evidence="2 3">
    <name type="scientific">Idiomarina aquatica</name>
    <dbReference type="NCBI Taxonomy" id="1327752"/>
    <lineage>
        <taxon>Bacteria</taxon>
        <taxon>Pseudomonadati</taxon>
        <taxon>Pseudomonadota</taxon>
        <taxon>Gammaproteobacteria</taxon>
        <taxon>Alteromonadales</taxon>
        <taxon>Idiomarinaceae</taxon>
        <taxon>Idiomarina</taxon>
    </lineage>
</organism>
<dbReference type="InterPro" id="IPR001279">
    <property type="entry name" value="Metallo-B-lactamas"/>
</dbReference>
<reference evidence="3" key="1">
    <citation type="journal article" date="2018" name="Front. Microbiol.">
        <title>Genome-Based Analysis Reveals the Taxonomy and Diversity of the Family Idiomarinaceae.</title>
        <authorList>
            <person name="Liu Y."/>
            <person name="Lai Q."/>
            <person name="Shao Z."/>
        </authorList>
    </citation>
    <scope>NUCLEOTIDE SEQUENCE [LARGE SCALE GENOMIC DNA]</scope>
    <source>
        <strain evidence="3">SN-14</strain>
    </source>
</reference>
<dbReference type="PANTHER" id="PTHR15032">
    <property type="entry name" value="N-ACYL-PHOSPHATIDYLETHANOLAMINE-HYDROLYZING PHOSPHOLIPASE D"/>
    <property type="match status" value="1"/>
</dbReference>
<accession>A0AA94EEP2</accession>
<dbReference type="Gene3D" id="3.60.15.10">
    <property type="entry name" value="Ribonuclease Z/Hydroxyacylglutathione hydrolase-like"/>
    <property type="match status" value="1"/>
</dbReference>
<dbReference type="PROSITE" id="PS51257">
    <property type="entry name" value="PROKAR_LIPOPROTEIN"/>
    <property type="match status" value="1"/>
</dbReference>
<dbReference type="GO" id="GO:0005737">
    <property type="term" value="C:cytoplasm"/>
    <property type="evidence" value="ECO:0007669"/>
    <property type="project" value="TreeGrafter"/>
</dbReference>
<dbReference type="EMBL" id="PIPS01000002">
    <property type="protein sequence ID" value="RUO43231.1"/>
    <property type="molecule type" value="Genomic_DNA"/>
</dbReference>
<dbReference type="Proteomes" id="UP000286680">
    <property type="component" value="Unassembled WGS sequence"/>
</dbReference>
<keyword evidence="3" id="KW-1185">Reference proteome</keyword>
<dbReference type="GO" id="GO:0016787">
    <property type="term" value="F:hydrolase activity"/>
    <property type="evidence" value="ECO:0007669"/>
    <property type="project" value="UniProtKB-KW"/>
</dbReference>
<dbReference type="PANTHER" id="PTHR15032:SF4">
    <property type="entry name" value="N-ACYL-PHOSPHATIDYLETHANOLAMINE-HYDROLYZING PHOSPHOLIPASE D"/>
    <property type="match status" value="1"/>
</dbReference>
<evidence type="ECO:0000313" key="3">
    <source>
        <dbReference type="Proteomes" id="UP000286680"/>
    </source>
</evidence>
<dbReference type="InterPro" id="IPR036866">
    <property type="entry name" value="RibonucZ/Hydroxyglut_hydro"/>
</dbReference>
<evidence type="ECO:0000259" key="1">
    <source>
        <dbReference type="Pfam" id="PF12706"/>
    </source>
</evidence>
<evidence type="ECO:0000313" key="2">
    <source>
        <dbReference type="EMBL" id="RUO43231.1"/>
    </source>
</evidence>
<proteinExistence type="predicted"/>
<dbReference type="AlphaFoldDB" id="A0AA94EEP2"/>